<organism evidence="3 4">
    <name type="scientific">[Clostridium] fimetarium</name>
    <dbReference type="NCBI Taxonomy" id="99656"/>
    <lineage>
        <taxon>Bacteria</taxon>
        <taxon>Bacillati</taxon>
        <taxon>Bacillota</taxon>
        <taxon>Clostridia</taxon>
        <taxon>Lachnospirales</taxon>
        <taxon>Lachnospiraceae</taxon>
    </lineage>
</organism>
<reference evidence="3 4" key="1">
    <citation type="submission" date="2016-10" db="EMBL/GenBank/DDBJ databases">
        <authorList>
            <person name="de Groot N.N."/>
        </authorList>
    </citation>
    <scope>NUCLEOTIDE SEQUENCE [LARGE SCALE GENOMIC DNA]</scope>
    <source>
        <strain evidence="3 4">DSM 9179</strain>
    </source>
</reference>
<dbReference type="InterPro" id="IPR008681">
    <property type="entry name" value="Neg-reg_MecA"/>
</dbReference>
<feature type="region of interest" description="Disordered" evidence="2">
    <location>
        <begin position="99"/>
        <end position="126"/>
    </location>
</feature>
<dbReference type="PANTHER" id="PTHR39161:SF1">
    <property type="entry name" value="ADAPTER PROTEIN MECA 1"/>
    <property type="match status" value="1"/>
</dbReference>
<gene>
    <name evidence="3" type="ORF">SAMN05421659_11162</name>
</gene>
<dbReference type="Pfam" id="PF05389">
    <property type="entry name" value="MecA"/>
    <property type="match status" value="1"/>
</dbReference>
<dbReference type="Gene3D" id="3.30.70.1950">
    <property type="match status" value="1"/>
</dbReference>
<dbReference type="STRING" id="99656.SAMN05421659_11162"/>
<dbReference type="EMBL" id="FOJI01000011">
    <property type="protein sequence ID" value="SEW34422.1"/>
    <property type="molecule type" value="Genomic_DNA"/>
</dbReference>
<keyword evidence="4" id="KW-1185">Reference proteome</keyword>
<dbReference type="RefSeq" id="WP_092455079.1">
    <property type="nucleotide sequence ID" value="NZ_FOJI01000011.1"/>
</dbReference>
<dbReference type="InterPro" id="IPR038471">
    <property type="entry name" value="MecA_C_sf"/>
</dbReference>
<dbReference type="Proteomes" id="UP000199701">
    <property type="component" value="Unassembled WGS sequence"/>
</dbReference>
<accession>A0A1I0R1T1</accession>
<dbReference type="PANTHER" id="PTHR39161">
    <property type="entry name" value="ADAPTER PROTEIN MECA"/>
    <property type="match status" value="1"/>
</dbReference>
<evidence type="ECO:0000313" key="3">
    <source>
        <dbReference type="EMBL" id="SEW34422.1"/>
    </source>
</evidence>
<sequence>MKFKMIDEYTVRCVLTEDDMIENDIELEDFFHNREKVHNLLEVIMDKAKNEVGYELNEDVLSMQIMPLPRNGLAITISGKNDNDVIDIMGKVNELASITGDDLEDSDKDSDQDSDEDNDGISRDTESLNDLGLIDTEKLIKKAAQKNERAIDGTNPKNGIKIFRFASLNEVEAFCMTMQRPKYVLSHLYKDNMQNCYYLVIEQGRFTIKTFNMVCIMATEFSDLISHQSLSMVFIREHCELFISKKAIAVMRKIASVN</sequence>
<evidence type="ECO:0000256" key="1">
    <source>
        <dbReference type="ARBA" id="ARBA00005397"/>
    </source>
</evidence>
<evidence type="ECO:0000256" key="2">
    <source>
        <dbReference type="SAM" id="MobiDB-lite"/>
    </source>
</evidence>
<feature type="compositionally biased region" description="Acidic residues" evidence="2">
    <location>
        <begin position="101"/>
        <end position="119"/>
    </location>
</feature>
<comment type="similarity">
    <text evidence="1">Belongs to the MecA family.</text>
</comment>
<protein>
    <submittedName>
        <fullName evidence="3">Adapter protein MecA 1/2</fullName>
    </submittedName>
</protein>
<dbReference type="AlphaFoldDB" id="A0A1I0R1T1"/>
<evidence type="ECO:0000313" key="4">
    <source>
        <dbReference type="Proteomes" id="UP000199701"/>
    </source>
</evidence>
<dbReference type="OrthoDB" id="2040154at2"/>
<name>A0A1I0R1T1_9FIRM</name>
<proteinExistence type="inferred from homology"/>